<dbReference type="EMBL" id="AKWW02000074">
    <property type="protein sequence ID" value="EMF40498.1"/>
    <property type="molecule type" value="Genomic_DNA"/>
</dbReference>
<gene>
    <name evidence="1" type="ORF">LEP1GSC067_2359</name>
</gene>
<reference evidence="1 2" key="1">
    <citation type="submission" date="2013-01" db="EMBL/GenBank/DDBJ databases">
        <authorList>
            <person name="Harkins D.M."/>
            <person name="Durkin A.S."/>
            <person name="Brinkac L.M."/>
            <person name="Haft D.H."/>
            <person name="Selengut J.D."/>
            <person name="Sanka R."/>
            <person name="DePew J."/>
            <person name="Purushe J."/>
            <person name="Hartskeerl R.A."/>
            <person name="Ahmed A."/>
            <person name="van der Linden H."/>
            <person name="Goris M.G.A."/>
            <person name="Vinetz J.M."/>
            <person name="Sutton G.G."/>
            <person name="Nierman W.C."/>
            <person name="Fouts D.E."/>
        </authorList>
    </citation>
    <scope>NUCLEOTIDE SEQUENCE [LARGE SCALE GENOMIC DNA]</scope>
    <source>
        <strain evidence="1 2">TE 1992</strain>
    </source>
</reference>
<sequence length="150" mass="17502">MIEQNLLTGEKKTFQSLIRVRELMIDESVIVVQNPNEVQVLDRQYNLISQGKAGSPFPQNVLFSELKLIVSVPLADPLEVFSFSAPKIQKQNFLPSKVIFADCLILFREIQFGFLQPRMLAMVKKFDTIWFAWIWIQRKARLRTTFLKKI</sequence>
<protein>
    <submittedName>
        <fullName evidence="1">Uncharacterized protein</fullName>
    </submittedName>
</protein>
<proteinExistence type="predicted"/>
<dbReference type="AlphaFoldDB" id="M3DGU1"/>
<evidence type="ECO:0000313" key="2">
    <source>
        <dbReference type="Proteomes" id="UP000011754"/>
    </source>
</evidence>
<dbReference type="Proteomes" id="UP000011754">
    <property type="component" value="Unassembled WGS sequence"/>
</dbReference>
<comment type="caution">
    <text evidence="1">The sequence shown here is derived from an EMBL/GenBank/DDBJ whole genome shotgun (WGS) entry which is preliminary data.</text>
</comment>
<evidence type="ECO:0000313" key="1">
    <source>
        <dbReference type="EMBL" id="EMF40498.1"/>
    </source>
</evidence>
<name>M3DGU1_LEPIR</name>
<organism evidence="1 2">
    <name type="scientific">Leptospira interrogans serovar Lora str. TE 1992</name>
    <dbReference type="NCBI Taxonomy" id="1193028"/>
    <lineage>
        <taxon>Bacteria</taxon>
        <taxon>Pseudomonadati</taxon>
        <taxon>Spirochaetota</taxon>
        <taxon>Spirochaetia</taxon>
        <taxon>Leptospirales</taxon>
        <taxon>Leptospiraceae</taxon>
        <taxon>Leptospira</taxon>
    </lineage>
</organism>
<accession>M3DGU1</accession>